<organism evidence="1 2">
    <name type="scientific">Arenibacter palladensis</name>
    <dbReference type="NCBI Taxonomy" id="237373"/>
    <lineage>
        <taxon>Bacteria</taxon>
        <taxon>Pseudomonadati</taxon>
        <taxon>Bacteroidota</taxon>
        <taxon>Flavobacteriia</taxon>
        <taxon>Flavobacteriales</taxon>
        <taxon>Flavobacteriaceae</taxon>
        <taxon>Arenibacter</taxon>
    </lineage>
</organism>
<reference evidence="2" key="1">
    <citation type="submission" date="2016-11" db="EMBL/GenBank/DDBJ databases">
        <authorList>
            <person name="Varghese N."/>
            <person name="Submissions S."/>
        </authorList>
    </citation>
    <scope>NUCLEOTIDE SEQUENCE [LARGE SCALE GENOMIC DNA]</scope>
    <source>
        <strain evidence="2">DSM 17539</strain>
    </source>
</reference>
<protein>
    <submittedName>
        <fullName evidence="1">Uncharacterized protein</fullName>
    </submittedName>
</protein>
<dbReference type="OrthoDB" id="5540894at2"/>
<evidence type="ECO:0000313" key="1">
    <source>
        <dbReference type="EMBL" id="SHE91037.1"/>
    </source>
</evidence>
<dbReference type="EMBL" id="FQUX01000002">
    <property type="protein sequence ID" value="SHE91037.1"/>
    <property type="molecule type" value="Genomic_DNA"/>
</dbReference>
<accession>A0A1M4XBX6</accession>
<sequence>MEFKGISIEEQLGKEYTEHKVFDELKSYSEFYNSLSYSIMNWTSQGTKAILNLDTYTYSSTKGTIDSISEILSKGRINDAYALLRKYFDSTLINVYTNLYLNNNFSIDNLIVEQIDNWINGTETIPEFRIISRYIKESPKLKPISDLLKKDDRYKKVREKCNDNTHYNFYHNVMLNDNEIHNPERIKHLDLFSYFLESLFIQHFAYIFYLNDHYFMSSDYVDSLDLGLSPEEESQYWVAPFIQKIFDEIIVKKRPDIAAEIKNNTNTQLN</sequence>
<proteinExistence type="predicted"/>
<dbReference type="Proteomes" id="UP000184406">
    <property type="component" value="Unassembled WGS sequence"/>
</dbReference>
<keyword evidence="2" id="KW-1185">Reference proteome</keyword>
<dbReference type="RefSeq" id="WP_072860906.1">
    <property type="nucleotide sequence ID" value="NZ_FQUX01000002.1"/>
</dbReference>
<name>A0A1M4XBX6_9FLAO</name>
<dbReference type="AlphaFoldDB" id="A0A1M4XBX6"/>
<evidence type="ECO:0000313" key="2">
    <source>
        <dbReference type="Proteomes" id="UP000184406"/>
    </source>
</evidence>
<gene>
    <name evidence="1" type="ORF">SAMN03080594_10221</name>
</gene>